<name>A0A175A511_CLOIN</name>
<accession>A0A175A511</accession>
<organism evidence="1 2">
    <name type="scientific">Clostridium innocuum</name>
    <dbReference type="NCBI Taxonomy" id="1522"/>
    <lineage>
        <taxon>Bacteria</taxon>
        <taxon>Bacillati</taxon>
        <taxon>Bacillota</taxon>
        <taxon>Clostridia</taxon>
        <taxon>Eubacteriales</taxon>
        <taxon>Clostridiaceae</taxon>
        <taxon>Clostridium</taxon>
    </lineage>
</organism>
<evidence type="ECO:0000313" key="2">
    <source>
        <dbReference type="Proteomes" id="UP000604383"/>
    </source>
</evidence>
<dbReference type="EMBL" id="WWTN01000067">
    <property type="protein sequence ID" value="MZH58287.1"/>
    <property type="molecule type" value="Genomic_DNA"/>
</dbReference>
<dbReference type="AlphaFoldDB" id="A0A175A511"/>
<gene>
    <name evidence="1" type="ORF">GT664_21635</name>
</gene>
<comment type="caution">
    <text evidence="1">The sequence shown here is derived from an EMBL/GenBank/DDBJ whole genome shotgun (WGS) entry which is preliminary data.</text>
</comment>
<reference evidence="1" key="1">
    <citation type="journal article" date="2019" name="Nat. Med.">
        <title>A library of human gut bacterial isolates paired with longitudinal multiomics data enables mechanistic microbiome research.</title>
        <authorList>
            <person name="Poyet M."/>
            <person name="Groussin M."/>
            <person name="Gibbons S.M."/>
            <person name="Avila-Pacheco J."/>
            <person name="Jiang X."/>
            <person name="Kearney S.M."/>
            <person name="Perrotta A.R."/>
            <person name="Berdy B."/>
            <person name="Zhao S."/>
            <person name="Lieberman T.D."/>
            <person name="Swanson P.K."/>
            <person name="Smith M."/>
            <person name="Roesemann S."/>
            <person name="Alexander J.E."/>
            <person name="Rich S.A."/>
            <person name="Livny J."/>
            <person name="Vlamakis H."/>
            <person name="Clish C."/>
            <person name="Bullock K."/>
            <person name="Deik A."/>
            <person name="Scott J."/>
            <person name="Pierce K.A."/>
            <person name="Xavier R.J."/>
            <person name="Alm E.J."/>
        </authorList>
    </citation>
    <scope>NUCLEOTIDE SEQUENCE</scope>
    <source>
        <strain evidence="1">BIOML-A12</strain>
    </source>
</reference>
<dbReference type="RefSeq" id="WP_009269677.1">
    <property type="nucleotide sequence ID" value="NZ_BAABXQ010000002.1"/>
</dbReference>
<protein>
    <submittedName>
        <fullName evidence="1">Uncharacterized protein</fullName>
    </submittedName>
</protein>
<dbReference type="Proteomes" id="UP000604383">
    <property type="component" value="Unassembled WGS sequence"/>
</dbReference>
<evidence type="ECO:0000313" key="1">
    <source>
        <dbReference type="EMBL" id="MZH58287.1"/>
    </source>
</evidence>
<sequence length="74" mass="9116">MDRDIFEDMKIETECSYISDLPYIKNTVEKKLFELPFDLYSKEQLQEFCDYVFRDNGAVYQSLMMKYRRNSRYN</sequence>
<proteinExistence type="predicted"/>
<dbReference type="GeneID" id="64197362"/>